<keyword evidence="2" id="KW-0863">Zinc-finger</keyword>
<dbReference type="PANTHER" id="PTHR33823">
    <property type="entry name" value="RNA POLYMERASE-BINDING TRANSCRIPTION FACTOR DKSA-RELATED"/>
    <property type="match status" value="1"/>
</dbReference>
<gene>
    <name evidence="7" type="ORF">FOY51_19615</name>
</gene>
<evidence type="ECO:0000313" key="7">
    <source>
        <dbReference type="EMBL" id="KAA0021443.1"/>
    </source>
</evidence>
<keyword evidence="3" id="KW-0862">Zinc</keyword>
<evidence type="ECO:0000256" key="4">
    <source>
        <dbReference type="PROSITE-ProRule" id="PRU00510"/>
    </source>
</evidence>
<dbReference type="RefSeq" id="WP_149431947.1">
    <property type="nucleotide sequence ID" value="NZ_VLNY01000010.1"/>
</dbReference>
<dbReference type="GO" id="GO:0008270">
    <property type="term" value="F:zinc ion binding"/>
    <property type="evidence" value="ECO:0007669"/>
    <property type="project" value="UniProtKB-KW"/>
</dbReference>
<dbReference type="EMBL" id="VLNY01000010">
    <property type="protein sequence ID" value="KAA0021443.1"/>
    <property type="molecule type" value="Genomic_DNA"/>
</dbReference>
<accession>A0A5A7SA48</accession>
<keyword evidence="1" id="KW-0479">Metal-binding</keyword>
<feature type="coiled-coil region" evidence="5">
    <location>
        <begin position="56"/>
        <end position="83"/>
    </location>
</feature>
<dbReference type="Gene3D" id="1.20.120.910">
    <property type="entry name" value="DksA, coiled-coil domain"/>
    <property type="match status" value="1"/>
</dbReference>
<dbReference type="Proteomes" id="UP000322244">
    <property type="component" value="Unassembled WGS sequence"/>
</dbReference>
<organism evidence="7 8">
    <name type="scientific">Antrihabitans cavernicola</name>
    <dbReference type="NCBI Taxonomy" id="2495913"/>
    <lineage>
        <taxon>Bacteria</taxon>
        <taxon>Bacillati</taxon>
        <taxon>Actinomycetota</taxon>
        <taxon>Actinomycetes</taxon>
        <taxon>Mycobacteriales</taxon>
        <taxon>Nocardiaceae</taxon>
        <taxon>Antrihabitans</taxon>
    </lineage>
</organism>
<comment type="caution">
    <text evidence="7">The sequence shown here is derived from an EMBL/GenBank/DDBJ whole genome shotgun (WGS) entry which is preliminary data.</text>
</comment>
<dbReference type="InterPro" id="IPR000962">
    <property type="entry name" value="Znf_DskA_TraR"/>
</dbReference>
<protein>
    <submittedName>
        <fullName evidence="7">Dksa/trar family transcriptional regulator</fullName>
    </submittedName>
</protein>
<reference evidence="7 8" key="1">
    <citation type="submission" date="2019-07" db="EMBL/GenBank/DDBJ databases">
        <title>Rhodococcus cavernicolus sp. nov., isolated from a cave.</title>
        <authorList>
            <person name="Lee S.D."/>
        </authorList>
    </citation>
    <scope>NUCLEOTIDE SEQUENCE [LARGE SCALE GENOMIC DNA]</scope>
    <source>
        <strain evidence="7 8">C1-24</strain>
    </source>
</reference>
<evidence type="ECO:0000256" key="3">
    <source>
        <dbReference type="ARBA" id="ARBA00022833"/>
    </source>
</evidence>
<dbReference type="Pfam" id="PF01258">
    <property type="entry name" value="zf-dskA_traR"/>
    <property type="match status" value="1"/>
</dbReference>
<keyword evidence="5" id="KW-0175">Coiled coil</keyword>
<sequence>MSDSGSAVARVRAEISEVERRMRSLNARFDAIVAGSEFTTDDDEHDPEGSTIAFERAQAVGLLADARRELDDLTAALTRIDNGAYGICTICGAQIAAERLDALPAATRCIECSVRVDR</sequence>
<proteinExistence type="predicted"/>
<dbReference type="PROSITE" id="PS51128">
    <property type="entry name" value="ZF_DKSA_2"/>
    <property type="match status" value="1"/>
</dbReference>
<dbReference type="OrthoDB" id="1121111at2"/>
<evidence type="ECO:0000313" key="8">
    <source>
        <dbReference type="Proteomes" id="UP000322244"/>
    </source>
</evidence>
<dbReference type="AlphaFoldDB" id="A0A5A7SA48"/>
<name>A0A5A7SA48_9NOCA</name>
<feature type="zinc finger region" description="dksA C4-type" evidence="4">
    <location>
        <begin position="88"/>
        <end position="112"/>
    </location>
</feature>
<keyword evidence="8" id="KW-1185">Reference proteome</keyword>
<evidence type="ECO:0000256" key="5">
    <source>
        <dbReference type="SAM" id="Coils"/>
    </source>
</evidence>
<evidence type="ECO:0000259" key="6">
    <source>
        <dbReference type="Pfam" id="PF01258"/>
    </source>
</evidence>
<feature type="domain" description="Zinc finger DksA/TraR C4-type" evidence="6">
    <location>
        <begin position="83"/>
        <end position="112"/>
    </location>
</feature>
<evidence type="ECO:0000256" key="1">
    <source>
        <dbReference type="ARBA" id="ARBA00022723"/>
    </source>
</evidence>
<dbReference type="PANTHER" id="PTHR33823:SF4">
    <property type="entry name" value="GENERAL STRESS PROTEIN 16O"/>
    <property type="match status" value="1"/>
</dbReference>
<evidence type="ECO:0000256" key="2">
    <source>
        <dbReference type="ARBA" id="ARBA00022771"/>
    </source>
</evidence>
<dbReference type="SUPFAM" id="SSF57716">
    <property type="entry name" value="Glucocorticoid receptor-like (DNA-binding domain)"/>
    <property type="match status" value="1"/>
</dbReference>